<reference evidence="3 4" key="1">
    <citation type="submission" date="2022-12" db="EMBL/GenBank/DDBJ databases">
        <title>Genomic features and morphological characterization of a novel Knufia sp. strain isolated from spacecraft assembly facility.</title>
        <authorList>
            <person name="Teixeira M."/>
            <person name="Chander A.M."/>
            <person name="Stajich J.E."/>
            <person name="Venkateswaran K."/>
        </authorList>
    </citation>
    <scope>NUCLEOTIDE SEQUENCE [LARGE SCALE GENOMIC DNA]</scope>
    <source>
        <strain evidence="3 4">FJI-L2-BK-P2</strain>
    </source>
</reference>
<sequence length="356" mass="38620">MAQPQPTVLGRKTGYLGYGLMGLTWRQDPLPFEEVIPVIKRALELGADNWNAGEFYGTPDRNSMHLLKEYFTQHPSDATKVILCVKGGGLPNGVPIPDSSPENIRRSVDFCLDLLKDTSKKQIDIFECARVDPQRGNEQALETLAEYVKAGKIGGIGISEVSAKTIRASQKQVKGLGLPGVTSVEIEMSLWCPDALNNGVLAVCAQEGIPVFAYSPLARGALSGNGIRKNSDLPEGPLRHLPKYQDDVLEVNNKITDAAADMAKEHGCTMPQIAIAWVRGQSGRTKTIALGDGSKKEMKLPTIIPIPGASTIKRVEENLKDVVLTEDELKTLDELVEKFPTQGNRYDEGGMTVANG</sequence>
<dbReference type="Gene3D" id="3.20.20.100">
    <property type="entry name" value="NADP-dependent oxidoreductase domain"/>
    <property type="match status" value="1"/>
</dbReference>
<dbReference type="SUPFAM" id="SSF51430">
    <property type="entry name" value="NAD(P)-linked oxidoreductase"/>
    <property type="match status" value="1"/>
</dbReference>
<proteinExistence type="predicted"/>
<name>A0AAN8EUJ6_9EURO</name>
<organism evidence="3 4">
    <name type="scientific">Knufia fluminis</name>
    <dbReference type="NCBI Taxonomy" id="191047"/>
    <lineage>
        <taxon>Eukaryota</taxon>
        <taxon>Fungi</taxon>
        <taxon>Dikarya</taxon>
        <taxon>Ascomycota</taxon>
        <taxon>Pezizomycotina</taxon>
        <taxon>Eurotiomycetes</taxon>
        <taxon>Chaetothyriomycetidae</taxon>
        <taxon>Chaetothyriales</taxon>
        <taxon>Trichomeriaceae</taxon>
        <taxon>Knufia</taxon>
    </lineage>
</organism>
<dbReference type="Proteomes" id="UP001316803">
    <property type="component" value="Unassembled WGS sequence"/>
</dbReference>
<evidence type="ECO:0000259" key="2">
    <source>
        <dbReference type="Pfam" id="PF00248"/>
    </source>
</evidence>
<comment type="caution">
    <text evidence="3">The sequence shown here is derived from an EMBL/GenBank/DDBJ whole genome shotgun (WGS) entry which is preliminary data.</text>
</comment>
<dbReference type="CDD" id="cd19077">
    <property type="entry name" value="AKR_AKR8A1-2"/>
    <property type="match status" value="1"/>
</dbReference>
<keyword evidence="1" id="KW-0560">Oxidoreductase</keyword>
<protein>
    <recommendedName>
        <fullName evidence="2">NADP-dependent oxidoreductase domain-containing protein</fullName>
    </recommendedName>
</protein>
<dbReference type="InterPro" id="IPR050791">
    <property type="entry name" value="Aldo-Keto_reductase"/>
</dbReference>
<keyword evidence="4" id="KW-1185">Reference proteome</keyword>
<dbReference type="PANTHER" id="PTHR43625:SF78">
    <property type="entry name" value="PYRIDOXAL REDUCTASE-RELATED"/>
    <property type="match status" value="1"/>
</dbReference>
<evidence type="ECO:0000313" key="3">
    <source>
        <dbReference type="EMBL" id="KAK5956220.1"/>
    </source>
</evidence>
<dbReference type="GO" id="GO:0005737">
    <property type="term" value="C:cytoplasm"/>
    <property type="evidence" value="ECO:0007669"/>
    <property type="project" value="TreeGrafter"/>
</dbReference>
<gene>
    <name evidence="3" type="ORF">OHC33_002795</name>
</gene>
<dbReference type="Pfam" id="PF00248">
    <property type="entry name" value="Aldo_ket_red"/>
    <property type="match status" value="1"/>
</dbReference>
<dbReference type="InterPro" id="IPR036812">
    <property type="entry name" value="NAD(P)_OxRdtase_dom_sf"/>
</dbReference>
<evidence type="ECO:0000256" key="1">
    <source>
        <dbReference type="ARBA" id="ARBA00023002"/>
    </source>
</evidence>
<dbReference type="InterPro" id="IPR023210">
    <property type="entry name" value="NADP_OxRdtase_dom"/>
</dbReference>
<feature type="domain" description="NADP-dependent oxidoreductase" evidence="2">
    <location>
        <begin position="16"/>
        <end position="336"/>
    </location>
</feature>
<accession>A0AAN8EUJ6</accession>
<dbReference type="GO" id="GO:0016491">
    <property type="term" value="F:oxidoreductase activity"/>
    <property type="evidence" value="ECO:0007669"/>
    <property type="project" value="UniProtKB-KW"/>
</dbReference>
<evidence type="ECO:0000313" key="4">
    <source>
        <dbReference type="Proteomes" id="UP001316803"/>
    </source>
</evidence>
<dbReference type="EMBL" id="JAKLMC020000005">
    <property type="protein sequence ID" value="KAK5956220.1"/>
    <property type="molecule type" value="Genomic_DNA"/>
</dbReference>
<dbReference type="AlphaFoldDB" id="A0AAN8EUJ6"/>
<dbReference type="PANTHER" id="PTHR43625">
    <property type="entry name" value="AFLATOXIN B1 ALDEHYDE REDUCTASE"/>
    <property type="match status" value="1"/>
</dbReference>